<dbReference type="Pfam" id="PF07690">
    <property type="entry name" value="MFS_1"/>
    <property type="match status" value="1"/>
</dbReference>
<dbReference type="RefSeq" id="WP_170051962.1">
    <property type="nucleotide sequence ID" value="NZ_JABBKX010000001.1"/>
</dbReference>
<feature type="transmembrane region" description="Helical" evidence="4">
    <location>
        <begin position="320"/>
        <end position="342"/>
    </location>
</feature>
<organism evidence="5 6">
    <name type="scientific">Neoroseomonas marina</name>
    <dbReference type="NCBI Taxonomy" id="1232220"/>
    <lineage>
        <taxon>Bacteria</taxon>
        <taxon>Pseudomonadati</taxon>
        <taxon>Pseudomonadota</taxon>
        <taxon>Alphaproteobacteria</taxon>
        <taxon>Acetobacterales</taxon>
        <taxon>Acetobacteraceae</taxon>
        <taxon>Neoroseomonas</taxon>
    </lineage>
</organism>
<feature type="transmembrane region" description="Helical" evidence="4">
    <location>
        <begin position="166"/>
        <end position="186"/>
    </location>
</feature>
<accession>A0A848E5G2</accession>
<evidence type="ECO:0000256" key="1">
    <source>
        <dbReference type="ARBA" id="ARBA00022692"/>
    </source>
</evidence>
<dbReference type="GO" id="GO:0022857">
    <property type="term" value="F:transmembrane transporter activity"/>
    <property type="evidence" value="ECO:0007669"/>
    <property type="project" value="InterPro"/>
</dbReference>
<evidence type="ECO:0000256" key="3">
    <source>
        <dbReference type="ARBA" id="ARBA00023136"/>
    </source>
</evidence>
<evidence type="ECO:0000313" key="6">
    <source>
        <dbReference type="Proteomes" id="UP000548582"/>
    </source>
</evidence>
<feature type="transmembrane region" description="Helical" evidence="4">
    <location>
        <begin position="142"/>
        <end position="160"/>
    </location>
</feature>
<dbReference type="InterPro" id="IPR011701">
    <property type="entry name" value="MFS"/>
</dbReference>
<feature type="transmembrane region" description="Helical" evidence="4">
    <location>
        <begin position="386"/>
        <end position="405"/>
    </location>
</feature>
<protein>
    <submittedName>
        <fullName evidence="5">MFS transporter</fullName>
    </submittedName>
</protein>
<keyword evidence="3 4" id="KW-0472">Membrane</keyword>
<evidence type="ECO:0000256" key="4">
    <source>
        <dbReference type="SAM" id="Phobius"/>
    </source>
</evidence>
<keyword evidence="2 4" id="KW-1133">Transmembrane helix</keyword>
<feature type="transmembrane region" description="Helical" evidence="4">
    <location>
        <begin position="354"/>
        <end position="374"/>
    </location>
</feature>
<feature type="transmembrane region" description="Helical" evidence="4">
    <location>
        <begin position="12"/>
        <end position="32"/>
    </location>
</feature>
<proteinExistence type="predicted"/>
<sequence>MHGPTRPFHGWRVVAGAFVVAVFGWGLGFYGPPVYLHAVTAARGWPVALVSAAITVHYLAGAGLVAMLPRLYARWGLATVTRVGTVALAVGLCGWAAAEEPWQLFAATLLTGGGWVTLGAAAINAMVAPWFVRLRPKALSSAYNGASVGGIVFSPLWVLLIERFGFLAATAAVGLAAIVVVGWLMVRVVAVTPDDLGQVPDGEAAAAAAGTGAEVAALPGPLLWRDRSFRSLAAGMSLGLFAQIGLLAHLFSLIAGPLGPGLAGVVAGLATVAAILGRTLFGWLMPAGADRRRWACASYAVQAAGVVVLLASGLEGPVAILTGVLLFGFGIGNATSLPPLIAQAEFRREDVARAVPMIVAVAQATYAFAPAAFGLVRGWSGPGAEAMLVLTLVVQALAVVAFLAGRRRG</sequence>
<evidence type="ECO:0000313" key="5">
    <source>
        <dbReference type="EMBL" id="NMJ39631.1"/>
    </source>
</evidence>
<feature type="transmembrane region" description="Helical" evidence="4">
    <location>
        <begin position="75"/>
        <end position="98"/>
    </location>
</feature>
<dbReference type="EMBL" id="JABBKX010000001">
    <property type="protein sequence ID" value="NMJ39631.1"/>
    <property type="molecule type" value="Genomic_DNA"/>
</dbReference>
<name>A0A848E5G2_9PROT</name>
<dbReference type="PANTHER" id="PTHR11360:SF290">
    <property type="entry name" value="MONOCARBOXYLATE MFS PERMEASE"/>
    <property type="match status" value="1"/>
</dbReference>
<feature type="transmembrane region" description="Helical" evidence="4">
    <location>
        <begin position="44"/>
        <end position="68"/>
    </location>
</feature>
<feature type="transmembrane region" description="Helical" evidence="4">
    <location>
        <begin position="104"/>
        <end position="130"/>
    </location>
</feature>
<feature type="transmembrane region" description="Helical" evidence="4">
    <location>
        <begin position="261"/>
        <end position="284"/>
    </location>
</feature>
<dbReference type="Proteomes" id="UP000548582">
    <property type="component" value="Unassembled WGS sequence"/>
</dbReference>
<comment type="caution">
    <text evidence="5">The sequence shown here is derived from an EMBL/GenBank/DDBJ whole genome shotgun (WGS) entry which is preliminary data.</text>
</comment>
<gene>
    <name evidence="5" type="ORF">GWK16_00145</name>
</gene>
<dbReference type="Gene3D" id="1.20.1250.20">
    <property type="entry name" value="MFS general substrate transporter like domains"/>
    <property type="match status" value="1"/>
</dbReference>
<reference evidence="5 6" key="1">
    <citation type="submission" date="2020-03" db="EMBL/GenBank/DDBJ databases">
        <authorList>
            <person name="Sun Q."/>
        </authorList>
    </citation>
    <scope>NUCLEOTIDE SEQUENCE [LARGE SCALE GENOMIC DNA]</scope>
    <source>
        <strain evidence="5 6">JC162</strain>
    </source>
</reference>
<dbReference type="InterPro" id="IPR050327">
    <property type="entry name" value="Proton-linked_MCT"/>
</dbReference>
<feature type="transmembrane region" description="Helical" evidence="4">
    <location>
        <begin position="296"/>
        <end position="314"/>
    </location>
</feature>
<feature type="transmembrane region" description="Helical" evidence="4">
    <location>
        <begin position="232"/>
        <end position="255"/>
    </location>
</feature>
<evidence type="ECO:0000256" key="2">
    <source>
        <dbReference type="ARBA" id="ARBA00022989"/>
    </source>
</evidence>
<dbReference type="InterPro" id="IPR036259">
    <property type="entry name" value="MFS_trans_sf"/>
</dbReference>
<dbReference type="AlphaFoldDB" id="A0A848E5G2"/>
<keyword evidence="6" id="KW-1185">Reference proteome</keyword>
<dbReference type="SUPFAM" id="SSF103473">
    <property type="entry name" value="MFS general substrate transporter"/>
    <property type="match status" value="1"/>
</dbReference>
<dbReference type="PANTHER" id="PTHR11360">
    <property type="entry name" value="MONOCARBOXYLATE TRANSPORTER"/>
    <property type="match status" value="1"/>
</dbReference>
<keyword evidence="1 4" id="KW-0812">Transmembrane</keyword>